<feature type="transmembrane region" description="Helical" evidence="1">
    <location>
        <begin position="94"/>
        <end position="111"/>
    </location>
</feature>
<organism evidence="2 3">
    <name type="scientific">Pseudolysobacter antarcticus</name>
    <dbReference type="NCBI Taxonomy" id="2511995"/>
    <lineage>
        <taxon>Bacteria</taxon>
        <taxon>Pseudomonadati</taxon>
        <taxon>Pseudomonadota</taxon>
        <taxon>Gammaproteobacteria</taxon>
        <taxon>Lysobacterales</taxon>
        <taxon>Rhodanobacteraceae</taxon>
        <taxon>Pseudolysobacter</taxon>
    </lineage>
</organism>
<reference evidence="2 3" key="1">
    <citation type="submission" date="2019-01" db="EMBL/GenBank/DDBJ databases">
        <title>Pseudolysobacter antarctica gen. nov., sp. nov., isolated from Fildes Peninsula, Antarctica.</title>
        <authorList>
            <person name="Wei Z."/>
            <person name="Peng F."/>
        </authorList>
    </citation>
    <scope>NUCLEOTIDE SEQUENCE [LARGE SCALE GENOMIC DNA]</scope>
    <source>
        <strain evidence="2 3">AQ6-296</strain>
    </source>
</reference>
<feature type="transmembrane region" description="Helical" evidence="1">
    <location>
        <begin position="164"/>
        <end position="188"/>
    </location>
</feature>
<feature type="transmembrane region" description="Helical" evidence="1">
    <location>
        <begin position="118"/>
        <end position="136"/>
    </location>
</feature>
<keyword evidence="1" id="KW-0472">Membrane</keyword>
<dbReference type="AlphaFoldDB" id="A0A411HMU5"/>
<feature type="transmembrane region" description="Helical" evidence="1">
    <location>
        <begin position="7"/>
        <end position="25"/>
    </location>
</feature>
<accession>A0A411HMU5</accession>
<keyword evidence="1" id="KW-1133">Transmembrane helix</keyword>
<sequence length="211" mass="23175">MSPLRRFVLSGFLWLPLCFFAWFYFAGPLVFPAFCIVRWAVAHFLADAISAASLVFDSKLHTVVINFVPLLGPQIDPASGRTFVIDAIPINPMVYGYALPLFAGLVLAAPLSGRQRTWQLVAGLCVISVSQAWGVYWELLKYLGMEAGPSGAAIVARHGISAEVIALCYQLGYLMLPAIVPAAMWIVFNRGLVEELTRPPQEPPQEPIRSE</sequence>
<evidence type="ECO:0000313" key="3">
    <source>
        <dbReference type="Proteomes" id="UP000291562"/>
    </source>
</evidence>
<name>A0A411HMU5_9GAMM</name>
<gene>
    <name evidence="2" type="ORF">ELE36_16385</name>
</gene>
<protein>
    <submittedName>
        <fullName evidence="2">Uncharacterized protein</fullName>
    </submittedName>
</protein>
<dbReference type="RefSeq" id="WP_129835172.1">
    <property type="nucleotide sequence ID" value="NZ_CP035704.1"/>
</dbReference>
<proteinExistence type="predicted"/>
<keyword evidence="3" id="KW-1185">Reference proteome</keyword>
<dbReference type="Proteomes" id="UP000291562">
    <property type="component" value="Chromosome"/>
</dbReference>
<keyword evidence="1" id="KW-0812">Transmembrane</keyword>
<dbReference type="EMBL" id="CP035704">
    <property type="protein sequence ID" value="QBB71805.1"/>
    <property type="molecule type" value="Genomic_DNA"/>
</dbReference>
<dbReference type="NCBIfam" id="NF041730">
    <property type="entry name" value="XrtH_assoc"/>
    <property type="match status" value="1"/>
</dbReference>
<dbReference type="OrthoDB" id="6197083at2"/>
<dbReference type="InterPro" id="IPR049823">
    <property type="entry name" value="XrtH_assoc"/>
</dbReference>
<dbReference type="KEGG" id="xbc:ELE36_16385"/>
<evidence type="ECO:0000313" key="2">
    <source>
        <dbReference type="EMBL" id="QBB71805.1"/>
    </source>
</evidence>
<evidence type="ECO:0000256" key="1">
    <source>
        <dbReference type="SAM" id="Phobius"/>
    </source>
</evidence>